<name>A0ABD3NZR7_9STRA</name>
<proteinExistence type="predicted"/>
<keyword evidence="3" id="KW-1185">Reference proteome</keyword>
<evidence type="ECO:0000256" key="1">
    <source>
        <dbReference type="SAM" id="MobiDB-lite"/>
    </source>
</evidence>
<protein>
    <submittedName>
        <fullName evidence="2">Uncharacterized protein</fullName>
    </submittedName>
</protein>
<feature type="region of interest" description="Disordered" evidence="1">
    <location>
        <begin position="43"/>
        <end position="63"/>
    </location>
</feature>
<organism evidence="2 3">
    <name type="scientific">Stephanodiscus triporus</name>
    <dbReference type="NCBI Taxonomy" id="2934178"/>
    <lineage>
        <taxon>Eukaryota</taxon>
        <taxon>Sar</taxon>
        <taxon>Stramenopiles</taxon>
        <taxon>Ochrophyta</taxon>
        <taxon>Bacillariophyta</taxon>
        <taxon>Coscinodiscophyceae</taxon>
        <taxon>Thalassiosirophycidae</taxon>
        <taxon>Stephanodiscales</taxon>
        <taxon>Stephanodiscaceae</taxon>
        <taxon>Stephanodiscus</taxon>
    </lineage>
</organism>
<dbReference type="Proteomes" id="UP001530315">
    <property type="component" value="Unassembled WGS sequence"/>
</dbReference>
<gene>
    <name evidence="2" type="ORF">ACHAW5_003654</name>
</gene>
<reference evidence="2 3" key="1">
    <citation type="submission" date="2024-10" db="EMBL/GenBank/DDBJ databases">
        <title>Updated reference genomes for cyclostephanoid diatoms.</title>
        <authorList>
            <person name="Roberts W.R."/>
            <person name="Alverson A.J."/>
        </authorList>
    </citation>
    <scope>NUCLEOTIDE SEQUENCE [LARGE SCALE GENOMIC DNA]</scope>
    <source>
        <strain evidence="2 3">AJA276-08</strain>
    </source>
</reference>
<comment type="caution">
    <text evidence="2">The sequence shown here is derived from an EMBL/GenBank/DDBJ whole genome shotgun (WGS) entry which is preliminary data.</text>
</comment>
<evidence type="ECO:0000313" key="3">
    <source>
        <dbReference type="Proteomes" id="UP001530315"/>
    </source>
</evidence>
<sequence>MKVPNFLCCASLAFVNDMSSMSGCGGMIKRRGSYLATQYQSRISSSRGDDEHNRHATGIRNSNLNDHSLHRRTLVEKLAYSFVSSLVLLTNVKSAHAACLSGDIRPDCIGVYKLPIDAAESPYVNMLEKLKLYAPDLRWVPPTPYPRTYAEALNQLKDQRQQLDAAQDLVARGDIEKAGLALLEVIPKVSAAGIVIIRVFNDASNSERNLAMKLNRAESIGNDGNPSSSVKATALEMKAYRITYTLNELLGYLGETDVLIGQGLRGDLGAPAPAQIQILNSFSDCRKEYDNLLGTIPEKLALV</sequence>
<evidence type="ECO:0000313" key="2">
    <source>
        <dbReference type="EMBL" id="KAL3779655.1"/>
    </source>
</evidence>
<dbReference type="AlphaFoldDB" id="A0ABD3NZR7"/>
<accession>A0ABD3NZR7</accession>
<dbReference type="EMBL" id="JALLAZ020001152">
    <property type="protein sequence ID" value="KAL3779655.1"/>
    <property type="molecule type" value="Genomic_DNA"/>
</dbReference>